<dbReference type="Proteomes" id="UP001060215">
    <property type="component" value="Chromosome 6"/>
</dbReference>
<name>A0ACC0IAZ5_9ERIC</name>
<proteinExistence type="predicted"/>
<evidence type="ECO:0000313" key="1">
    <source>
        <dbReference type="EMBL" id="KAI8021972.1"/>
    </source>
</evidence>
<keyword evidence="2" id="KW-1185">Reference proteome</keyword>
<reference evidence="1 2" key="1">
    <citation type="journal article" date="2022" name="Plant J.">
        <title>Chromosome-level genome of Camellia lanceoleosa provides a valuable resource for understanding genome evolution and self-incompatibility.</title>
        <authorList>
            <person name="Gong W."/>
            <person name="Xiao S."/>
            <person name="Wang L."/>
            <person name="Liao Z."/>
            <person name="Chang Y."/>
            <person name="Mo W."/>
            <person name="Hu G."/>
            <person name="Li W."/>
            <person name="Zhao G."/>
            <person name="Zhu H."/>
            <person name="Hu X."/>
            <person name="Ji K."/>
            <person name="Xiang X."/>
            <person name="Song Q."/>
            <person name="Yuan D."/>
            <person name="Jin S."/>
            <person name="Zhang L."/>
        </authorList>
    </citation>
    <scope>NUCLEOTIDE SEQUENCE [LARGE SCALE GENOMIC DNA]</scope>
    <source>
        <strain evidence="1">SQ_2022a</strain>
    </source>
</reference>
<protein>
    <submittedName>
        <fullName evidence="1">Uncharacterized protein</fullName>
    </submittedName>
</protein>
<organism evidence="1 2">
    <name type="scientific">Camellia lanceoleosa</name>
    <dbReference type="NCBI Taxonomy" id="1840588"/>
    <lineage>
        <taxon>Eukaryota</taxon>
        <taxon>Viridiplantae</taxon>
        <taxon>Streptophyta</taxon>
        <taxon>Embryophyta</taxon>
        <taxon>Tracheophyta</taxon>
        <taxon>Spermatophyta</taxon>
        <taxon>Magnoliopsida</taxon>
        <taxon>eudicotyledons</taxon>
        <taxon>Gunneridae</taxon>
        <taxon>Pentapetalae</taxon>
        <taxon>asterids</taxon>
        <taxon>Ericales</taxon>
        <taxon>Theaceae</taxon>
        <taxon>Camellia</taxon>
    </lineage>
</organism>
<sequence length="354" mass="38565">MGVTGKLGEAPLNLRNGAVFRSAVAAISLSMASSNSRGRLLRSEAEDLSKSVKFLDLIVKDKKKSGVLVLHLQIWQGLLVCGSAKDLLLLMFSAVCAGWDLCWSVHHVSSVLLHYDVVGRISAVANVLCYLAGFVGGIESEHGSAELEISRDFQYVKVSMKVRLVPCLWSAVGLLGCLLCCPGFTSPDLAGFVGGMESEHGSAELEICCLWLVQVSSIVGIHNWQQGCSDGKGSTRARQTMFVEELVKLMDIRDLELQNKHDNTVLCFVAASRNTRIAEVMMEKNSNLPTVRGNKGLTVIHMATLLGHRVMVLFLYSVTRVEDLTKEDFIGLLVATISSDLYDVALHNLIADQN</sequence>
<comment type="caution">
    <text evidence="1">The sequence shown here is derived from an EMBL/GenBank/DDBJ whole genome shotgun (WGS) entry which is preliminary data.</text>
</comment>
<evidence type="ECO:0000313" key="2">
    <source>
        <dbReference type="Proteomes" id="UP001060215"/>
    </source>
</evidence>
<gene>
    <name evidence="1" type="ORF">LOK49_LG03G01637</name>
</gene>
<dbReference type="EMBL" id="CM045763">
    <property type="protein sequence ID" value="KAI8021972.1"/>
    <property type="molecule type" value="Genomic_DNA"/>
</dbReference>
<accession>A0ACC0IAZ5</accession>